<dbReference type="EMBL" id="AF291866">
    <property type="protein sequence ID" value="AAG45776.1"/>
    <property type="molecule type" value="Genomic_DNA"/>
</dbReference>
<evidence type="ECO:0000256" key="4">
    <source>
        <dbReference type="SAM" id="MobiDB-lite"/>
    </source>
</evidence>
<dbReference type="RefSeq" id="NP_073332.1">
    <property type="nucleotide sequence ID" value="NC_002641.1"/>
</dbReference>
<keyword evidence="2" id="KW-1048">Host nucleus</keyword>
<dbReference type="OrthoDB" id="5868at10239"/>
<dbReference type="GeneID" id="918506"/>
<dbReference type="GO" id="GO:0019069">
    <property type="term" value="P:viral capsid assembly"/>
    <property type="evidence" value="ECO:0007669"/>
    <property type="project" value="InterPro"/>
</dbReference>
<keyword evidence="1" id="KW-0167">Capsid protein</keyword>
<name>Q9DPQ1_MEHV1</name>
<keyword evidence="6" id="KW-1185">Reference proteome</keyword>
<organismHost>
    <name type="scientific">Gallus gallus</name>
    <name type="common">Chicken</name>
    <dbReference type="NCBI Taxonomy" id="9031"/>
</organismHost>
<dbReference type="HAMAP" id="MF_04018">
    <property type="entry name" value="HSV_TRX1"/>
    <property type="match status" value="1"/>
</dbReference>
<evidence type="ECO:0000313" key="5">
    <source>
        <dbReference type="EMBL" id="AAG45776.1"/>
    </source>
</evidence>
<dbReference type="InterPro" id="IPR004999">
    <property type="entry name" value="Herpes_1"/>
</dbReference>
<organismHost>
    <name type="scientific">Meleagris gallopavo</name>
    <name type="common">Wild turkey</name>
    <dbReference type="NCBI Taxonomy" id="9103"/>
</organismHost>
<protein>
    <submittedName>
        <fullName evidence="5">UL38 capsid protein</fullName>
    </submittedName>
</protein>
<gene>
    <name evidence="5" type="primary">HVT046</name>
</gene>
<dbReference type="Pfam" id="PF03327">
    <property type="entry name" value="Herpes_VP19C"/>
    <property type="match status" value="1"/>
</dbReference>
<accession>Q9DPQ1</accession>
<sequence length="470" mass="52936">MALPERSRNTKTASRTSEMKYYSAHSNRPYELHSLMRSIGKNIRTSVGGRINLGYMNVGDRSSVNDLNVLWTADTLGMYKMDRTPAFKDSTAKTTAIIAQSIRSNSEIREWGGDRAVITRQVTLTDFCFPDAEFPGSILLSMRHPLDINSEALYATPGGRDPRALETAWYDLSELAAVSVNRRDGGGVRPSLVSLFFLVASRAGDYSDKNGAEAVRAHVISNYGRRRMEERLDRFGICQMAMLRSHVFPHRFFQLLGGMISWVSQREIASITAVMRGSQESIKTEQTTLPRSSVYVPACAYIDLDSSIRVIYEDKSASLIYLVFVYTQRLGRESIRVYVMRSRLGEGTVQECLGYLYSELRANNTIHGTDGTLTPRGANVNTEFPLNSSFETQSQPAKFTRKVEKAEWKVDLRGRPTQESCMYAAYCRMGYLDGSCTPLKKSERYGSVDVPIVWLPGMHWDVGDWTECYC</sequence>
<dbReference type="Proteomes" id="UP000175168">
    <property type="component" value="Segment"/>
</dbReference>
<feature type="region of interest" description="Disordered" evidence="4">
    <location>
        <begin position="1"/>
        <end position="20"/>
    </location>
</feature>
<proteinExistence type="inferred from homology"/>
<evidence type="ECO:0000313" key="6">
    <source>
        <dbReference type="Proteomes" id="UP000175168"/>
    </source>
</evidence>
<evidence type="ECO:0000256" key="1">
    <source>
        <dbReference type="ARBA" id="ARBA00022561"/>
    </source>
</evidence>
<dbReference type="GO" id="GO:0019028">
    <property type="term" value="C:viral capsid"/>
    <property type="evidence" value="ECO:0007669"/>
    <property type="project" value="UniProtKB-KW"/>
</dbReference>
<dbReference type="KEGG" id="vg:918506"/>
<reference evidence="5 6" key="1">
    <citation type="journal article" date="2001" name="J. Virol.">
        <title>The genome of turkey herpesvirus.</title>
        <authorList>
            <person name="Afonso C.L."/>
            <person name="Tulman E.R."/>
            <person name="Lu Z."/>
            <person name="Zsak L."/>
            <person name="Rock D.L."/>
            <person name="Kutish G.F."/>
        </authorList>
    </citation>
    <scope>NUCLEOTIDE SEQUENCE [LARGE SCALE GENOMIC DNA]</scope>
    <source>
        <strain evidence="5">FC126</strain>
    </source>
</reference>
<dbReference type="GO" id="GO:0003677">
    <property type="term" value="F:DNA binding"/>
    <property type="evidence" value="ECO:0007669"/>
    <property type="project" value="InterPro"/>
</dbReference>
<keyword evidence="3" id="KW-0946">Virion</keyword>
<evidence type="ECO:0000256" key="2">
    <source>
        <dbReference type="ARBA" id="ARBA00022562"/>
    </source>
</evidence>
<organism evidence="5 6">
    <name type="scientific">Meleagrid herpesvirus 1</name>
    <name type="common">MeHV-1</name>
    <name type="synonym">Turkey herpesvirus</name>
    <dbReference type="NCBI Taxonomy" id="37108"/>
    <lineage>
        <taxon>Viruses</taxon>
        <taxon>Duplodnaviria</taxon>
        <taxon>Heunggongvirae</taxon>
        <taxon>Peploviricota</taxon>
        <taxon>Herviviricetes</taxon>
        <taxon>Herpesvirales</taxon>
        <taxon>Orthoherpesviridae</taxon>
        <taxon>Alphaherpesvirinae</taxon>
        <taxon>Mardivirus</taxon>
        <taxon>Mardivirus meleagridalpha1</taxon>
    </lineage>
</organism>
<evidence type="ECO:0000256" key="3">
    <source>
        <dbReference type="ARBA" id="ARBA00022844"/>
    </source>
</evidence>